<organism evidence="1 2">
    <name type="scientific">Dorea longicatena</name>
    <dbReference type="NCBI Taxonomy" id="88431"/>
    <lineage>
        <taxon>Bacteria</taxon>
        <taxon>Bacillati</taxon>
        <taxon>Bacillota</taxon>
        <taxon>Clostridia</taxon>
        <taxon>Lachnospirales</taxon>
        <taxon>Lachnospiraceae</taxon>
        <taxon>Dorea</taxon>
    </lineage>
</organism>
<evidence type="ECO:0000313" key="1">
    <source>
        <dbReference type="EMBL" id="CUN46276.1"/>
    </source>
</evidence>
<dbReference type="RefSeq" id="WP_172674943.1">
    <property type="nucleotide sequence ID" value="NZ_CYYM01000001.1"/>
</dbReference>
<gene>
    <name evidence="1" type="ORF">ERS852408_00374</name>
</gene>
<name>A0A173X5A1_9FIRM</name>
<sequence length="56" mass="6516">MKTKKVVGKIFDAINYSKKLKISSILPDWDSDYVILLELEDGSKFEIIIIPTRRFV</sequence>
<dbReference type="AlphaFoldDB" id="A0A173X5A1"/>
<dbReference type="EMBL" id="CYYM01000001">
    <property type="protein sequence ID" value="CUN46276.1"/>
    <property type="molecule type" value="Genomic_DNA"/>
</dbReference>
<accession>A0A173X5A1</accession>
<reference evidence="1 2" key="1">
    <citation type="submission" date="2015-09" db="EMBL/GenBank/DDBJ databases">
        <authorList>
            <consortium name="Pathogen Informatics"/>
        </authorList>
    </citation>
    <scope>NUCLEOTIDE SEQUENCE [LARGE SCALE GENOMIC DNA]</scope>
    <source>
        <strain evidence="1 2">2789STDY5608851</strain>
    </source>
</reference>
<proteinExistence type="predicted"/>
<dbReference type="Proteomes" id="UP000095380">
    <property type="component" value="Unassembled WGS sequence"/>
</dbReference>
<evidence type="ECO:0000313" key="2">
    <source>
        <dbReference type="Proteomes" id="UP000095380"/>
    </source>
</evidence>
<protein>
    <submittedName>
        <fullName evidence="1">Uncharacterized protein</fullName>
    </submittedName>
</protein>